<feature type="transmembrane region" description="Helical" evidence="2">
    <location>
        <begin position="187"/>
        <end position="211"/>
    </location>
</feature>
<keyword evidence="2" id="KW-0812">Transmembrane</keyword>
<dbReference type="Proteomes" id="UP000249287">
    <property type="component" value="Segment"/>
</dbReference>
<proteinExistence type="predicted"/>
<feature type="region of interest" description="Disordered" evidence="1">
    <location>
        <begin position="1"/>
        <end position="21"/>
    </location>
</feature>
<protein>
    <submittedName>
        <fullName evidence="3">Uncharacterized protein</fullName>
    </submittedName>
</protein>
<name>A0A2U7UDF4_9VIRU</name>
<dbReference type="GeneID" id="36843212"/>
<feature type="transmembrane region" description="Helical" evidence="2">
    <location>
        <begin position="57"/>
        <end position="81"/>
    </location>
</feature>
<keyword evidence="2" id="KW-1133">Transmembrane helix</keyword>
<gene>
    <name evidence="3" type="ORF">pneo_cds_892</name>
</gene>
<organism evidence="3">
    <name type="scientific">Pandoravirus neocaledonia</name>
    <dbReference type="NCBI Taxonomy" id="2107708"/>
    <lineage>
        <taxon>Viruses</taxon>
        <taxon>Pandoravirus</taxon>
    </lineage>
</organism>
<keyword evidence="2" id="KW-0472">Membrane</keyword>
<accession>A0A2U7UDF4</accession>
<evidence type="ECO:0000256" key="1">
    <source>
        <dbReference type="SAM" id="MobiDB-lite"/>
    </source>
</evidence>
<evidence type="ECO:0000313" key="3">
    <source>
        <dbReference type="EMBL" id="AVK76499.1"/>
    </source>
</evidence>
<evidence type="ECO:0000256" key="2">
    <source>
        <dbReference type="SAM" id="Phobius"/>
    </source>
</evidence>
<dbReference type="KEGG" id="vg:36843212"/>
<sequence length="231" mass="25503">MRRADAEDREMDTLSGGPTMEACDGEGDDDPFVVPHAIPRTWPFGGWVNACAPTARWALYLGLVVLVPLVVASVVFLPWFFVGIWPDMALEYRLHATTCVVLNHTAIDIKPVEGNMRLLYMPGIRVHVAAWSRAALATSHIKASDSWMSREVMDDYLARRPIGASVACYVTDDDGRVAMYSTVSNNRLAPCIAVTAAVFVLVLIVTCARIVEIECKRAHEPREPQSDTTPF</sequence>
<dbReference type="RefSeq" id="YP_009482502.1">
    <property type="nucleotide sequence ID" value="NC_037666.1"/>
</dbReference>
<reference evidence="3" key="1">
    <citation type="journal article" date="2018" name="Nat. Commun.">
        <title>Diversity and evolution of the emerging Pandoraviridae family.</title>
        <authorList>
            <person name="Legendre M."/>
            <person name="Fabre E."/>
            <person name="Poirot O."/>
            <person name="Jeudy S."/>
            <person name="Lartigue A."/>
            <person name="Alempic J.M."/>
            <person name="Beucher L."/>
            <person name="Philippe N."/>
            <person name="Bertaux L."/>
            <person name="Christo-Foroux E."/>
            <person name="Labadie K."/>
            <person name="Coute Y."/>
            <person name="Abergel C."/>
            <person name="Claverie J.M."/>
        </authorList>
    </citation>
    <scope>NUCLEOTIDE SEQUENCE [LARGE SCALE GENOMIC DNA]</scope>
    <source>
        <strain evidence="3">Neocaledonia</strain>
    </source>
</reference>
<dbReference type="EMBL" id="MG011690">
    <property type="protein sequence ID" value="AVK76499.1"/>
    <property type="molecule type" value="Genomic_DNA"/>
</dbReference>